<evidence type="ECO:0000313" key="3">
    <source>
        <dbReference type="EMBL" id="QLG72565.1"/>
    </source>
</evidence>
<dbReference type="Proteomes" id="UP000509704">
    <property type="component" value="Chromosome 4"/>
</dbReference>
<feature type="region of interest" description="Disordered" evidence="2">
    <location>
        <begin position="253"/>
        <end position="274"/>
    </location>
</feature>
<gene>
    <name evidence="3" type="ORF">HG535_0D02730</name>
</gene>
<feature type="compositionally biased region" description="Basic and acidic residues" evidence="2">
    <location>
        <begin position="456"/>
        <end position="469"/>
    </location>
</feature>
<dbReference type="OrthoDB" id="3976380at2759"/>
<evidence type="ECO:0000256" key="2">
    <source>
        <dbReference type="SAM" id="MobiDB-lite"/>
    </source>
</evidence>
<feature type="compositionally biased region" description="Acidic residues" evidence="2">
    <location>
        <begin position="470"/>
        <end position="480"/>
    </location>
</feature>
<sequence>MSGRLIMGGAAAAAAGYMIYEYQQQNERNRSALIPPSTATRDRSSGATVDEKARALSKEVQQRKDESAKWIKEQAEEKKKSVKDEFEHQKAAVQSTAADTSKDASRGWERIKEGVSEDGKSIKEALLGSDDDKKAKDHNKSIFNRSFNEAERAKAIAIGDYDRVNKEFNTLLARFNESKKGMFDSGDALLKQQLDDFKNVVKEKKEALDKASKEYADYTRHNFNEISNKLDEQDEKIRKEGGFFKWLTRTPVKGEKEKSGNETNSTKNNPLAGFGENAAFFSQEQIEEQLRNKEIGPSEAQKRLDVLKRLKEEGWYQHHQGSSTDEEMAKAAAKGLSGWGESAAQFAQEEIDESKRLANKARNIASREDASKAVDDAWKKLQDAKKTVDETSSKWWSKGKEKTNEISDEASKKYAEAQKNYEAAKKTLSDWSDKSSAKFWSSADDAIRVAQNAADQARDKTQGKLHDSQDNVEQEQLLEE</sequence>
<evidence type="ECO:0000313" key="4">
    <source>
        <dbReference type="Proteomes" id="UP000509704"/>
    </source>
</evidence>
<dbReference type="GeneID" id="59236289"/>
<dbReference type="RefSeq" id="XP_037144293.1">
    <property type="nucleotide sequence ID" value="XM_037288398.1"/>
</dbReference>
<protein>
    <recommendedName>
        <fullName evidence="5">Mitochondrial outer membrane protein OM45</fullName>
    </recommendedName>
</protein>
<keyword evidence="1" id="KW-0175">Coiled coil</keyword>
<feature type="compositionally biased region" description="Basic and acidic residues" evidence="2">
    <location>
        <begin position="100"/>
        <end position="123"/>
    </location>
</feature>
<evidence type="ECO:0008006" key="5">
    <source>
        <dbReference type="Google" id="ProtNLM"/>
    </source>
</evidence>
<dbReference type="KEGG" id="zmk:HG535_0D02730"/>
<keyword evidence="4" id="KW-1185">Reference proteome</keyword>
<evidence type="ECO:0000256" key="1">
    <source>
        <dbReference type="SAM" id="Coils"/>
    </source>
</evidence>
<proteinExistence type="predicted"/>
<feature type="compositionally biased region" description="Basic and acidic residues" evidence="2">
    <location>
        <begin position="40"/>
        <end position="90"/>
    </location>
</feature>
<accession>A0A7H9B1N1</accession>
<feature type="compositionally biased region" description="Basic and acidic residues" evidence="2">
    <location>
        <begin position="130"/>
        <end position="140"/>
    </location>
</feature>
<feature type="coiled-coil region" evidence="1">
    <location>
        <begin position="194"/>
        <end position="221"/>
    </location>
</feature>
<feature type="region of interest" description="Disordered" evidence="2">
    <location>
        <begin position="27"/>
        <end position="141"/>
    </location>
</feature>
<feature type="region of interest" description="Disordered" evidence="2">
    <location>
        <begin position="452"/>
        <end position="480"/>
    </location>
</feature>
<feature type="region of interest" description="Disordered" evidence="2">
    <location>
        <begin position="383"/>
        <end position="410"/>
    </location>
</feature>
<name>A0A7H9B1N1_ZYGMR</name>
<dbReference type="EMBL" id="CP058607">
    <property type="protein sequence ID" value="QLG72565.1"/>
    <property type="molecule type" value="Genomic_DNA"/>
</dbReference>
<reference evidence="3 4" key="1">
    <citation type="submission" date="2020-07" db="EMBL/GenBank/DDBJ databases">
        <title>The yeast mating-type switching endonuclease HO is a domesticated member of an unorthodox homing genetic element family.</title>
        <authorList>
            <person name="Coughlan A.Y."/>
            <person name="Lombardi L."/>
            <person name="Braun-Galleani S."/>
            <person name="Martos A.R."/>
            <person name="Galeote V."/>
            <person name="Bigey F."/>
            <person name="Dequin S."/>
            <person name="Byrne K.P."/>
            <person name="Wolfe K.H."/>
        </authorList>
    </citation>
    <scope>NUCLEOTIDE SEQUENCE [LARGE SCALE GENOMIC DNA]</scope>
    <source>
        <strain evidence="3 4">NRRL Y-6702</strain>
    </source>
</reference>
<dbReference type="AlphaFoldDB" id="A0A7H9B1N1"/>
<organism evidence="3 4">
    <name type="scientific">Zygotorulaspora mrakii</name>
    <name type="common">Zygosaccharomyces mrakii</name>
    <dbReference type="NCBI Taxonomy" id="42260"/>
    <lineage>
        <taxon>Eukaryota</taxon>
        <taxon>Fungi</taxon>
        <taxon>Dikarya</taxon>
        <taxon>Ascomycota</taxon>
        <taxon>Saccharomycotina</taxon>
        <taxon>Saccharomycetes</taxon>
        <taxon>Saccharomycetales</taxon>
        <taxon>Saccharomycetaceae</taxon>
        <taxon>Zygotorulaspora</taxon>
    </lineage>
</organism>